<accession>A0A1I2EA36</accession>
<keyword evidence="2" id="KW-1185">Reference proteome</keyword>
<dbReference type="AlphaFoldDB" id="A0A1I2EA36"/>
<organism evidence="1 2">
    <name type="scientific">Sunxiuqinia elliptica</name>
    <dbReference type="NCBI Taxonomy" id="655355"/>
    <lineage>
        <taxon>Bacteria</taxon>
        <taxon>Pseudomonadati</taxon>
        <taxon>Bacteroidota</taxon>
        <taxon>Bacteroidia</taxon>
        <taxon>Marinilabiliales</taxon>
        <taxon>Prolixibacteraceae</taxon>
        <taxon>Sunxiuqinia</taxon>
    </lineage>
</organism>
<name>A0A1I2EA36_9BACT</name>
<gene>
    <name evidence="1" type="ORF">SAMN05216283_10229</name>
</gene>
<dbReference type="Proteomes" id="UP000198964">
    <property type="component" value="Unassembled WGS sequence"/>
</dbReference>
<evidence type="ECO:0000313" key="1">
    <source>
        <dbReference type="EMBL" id="SFE89874.1"/>
    </source>
</evidence>
<sequence length="154" mass="16967">MENKINYQLPSAVAEEAAGKINEAVSLLSPYLIALNAEERQSLPKMSDGTAPFVEKCLDYCESDAQFAPPFLDLEGFQNDMDSWEKLMAILRPVQQLAANLDDTTTQAGSEGYTAALMYYNSVKQAAKLSIPGSKTIYDDLKKRFASNGNRTVE</sequence>
<evidence type="ECO:0000313" key="2">
    <source>
        <dbReference type="Proteomes" id="UP000198964"/>
    </source>
</evidence>
<proteinExistence type="predicted"/>
<dbReference type="STRING" id="655355.SAMN05216283_10229"/>
<reference evidence="1 2" key="1">
    <citation type="submission" date="2016-10" db="EMBL/GenBank/DDBJ databases">
        <authorList>
            <person name="de Groot N.N."/>
        </authorList>
    </citation>
    <scope>NUCLEOTIDE SEQUENCE [LARGE SCALE GENOMIC DNA]</scope>
    <source>
        <strain evidence="1 2">CGMCC 1.9156</strain>
    </source>
</reference>
<dbReference type="RefSeq" id="WP_212733420.1">
    <property type="nucleotide sequence ID" value="NZ_FONW01000002.1"/>
</dbReference>
<protein>
    <submittedName>
        <fullName evidence="1">Uncharacterized protein</fullName>
    </submittedName>
</protein>
<dbReference type="EMBL" id="FONW01000002">
    <property type="protein sequence ID" value="SFE89874.1"/>
    <property type="molecule type" value="Genomic_DNA"/>
</dbReference>